<dbReference type="EMBL" id="JBAHYK010000016">
    <property type="protein sequence ID" value="KAL0581137.1"/>
    <property type="molecule type" value="Genomic_DNA"/>
</dbReference>
<protein>
    <recommendedName>
        <fullName evidence="4">F-box domain-containing protein</fullName>
    </recommendedName>
</protein>
<accession>A0ABR3G0J2</accession>
<name>A0ABR3G0J2_9AGAR</name>
<dbReference type="Gene3D" id="3.80.10.10">
    <property type="entry name" value="Ribonuclease Inhibitor"/>
    <property type="match status" value="1"/>
</dbReference>
<evidence type="ECO:0008006" key="4">
    <source>
        <dbReference type="Google" id="ProtNLM"/>
    </source>
</evidence>
<dbReference type="InterPro" id="IPR036047">
    <property type="entry name" value="F-box-like_dom_sf"/>
</dbReference>
<dbReference type="SUPFAM" id="SSF81383">
    <property type="entry name" value="F-box domain"/>
    <property type="match status" value="1"/>
</dbReference>
<feature type="coiled-coil region" evidence="1">
    <location>
        <begin position="42"/>
        <end position="69"/>
    </location>
</feature>
<dbReference type="InterPro" id="IPR032675">
    <property type="entry name" value="LRR_dom_sf"/>
</dbReference>
<dbReference type="SUPFAM" id="SSF52047">
    <property type="entry name" value="RNI-like"/>
    <property type="match status" value="1"/>
</dbReference>
<proteinExistence type="predicted"/>
<organism evidence="2 3">
    <name type="scientific">Marasmius crinis-equi</name>
    <dbReference type="NCBI Taxonomy" id="585013"/>
    <lineage>
        <taxon>Eukaryota</taxon>
        <taxon>Fungi</taxon>
        <taxon>Dikarya</taxon>
        <taxon>Basidiomycota</taxon>
        <taxon>Agaricomycotina</taxon>
        <taxon>Agaricomycetes</taxon>
        <taxon>Agaricomycetidae</taxon>
        <taxon>Agaricales</taxon>
        <taxon>Marasmiineae</taxon>
        <taxon>Marasmiaceae</taxon>
        <taxon>Marasmius</taxon>
    </lineage>
</organism>
<comment type="caution">
    <text evidence="2">The sequence shown here is derived from an EMBL/GenBank/DDBJ whole genome shotgun (WGS) entry which is preliminary data.</text>
</comment>
<sequence>MSLTAALPFPSPFLTVLNTNYSPNKGEAGQITALLNLPEQNLRELDANIARVEETLNKLRIQRETLQDFIDSHRALLSPFRRLPEDIVREIFLRCLDPYPIRSTKRAPLLLTTICRSWRDIALATPRLWNSIHVFLPSTSALTMIIADDIGKQKMKDEYRHLMEQRRAGVEIRLKRSGSVPLSFSVSFGMRGRAPMPIVEPKPDHRDVMMQSVLETFIQHRTRWKEVRFWGSVGSQIIQSLGTLKPEELPQLEALEPSFSNWDIDWSLHNVDNLLSAPSLHKLNLATHRNRFVDLPVQWERMTELTICPRAVGSFVAIDALQILSFTHKNIRKCSFLVDIPRNAHPPNYAADLQSTLIHLPLLRSMDLRFRKLGEDEIADVRSEEVSDQDVGAFMAVLSCPCLKHLIIDGGAVAMENSPLTQFLARSECRLESFITDFMMSDKAMVHTLQLMPDLTSLTLSCGSAHAPDGVGISLEALKTVDPENSKLLCPSLQHLRLMYVNRTNADLLLEAVKARMEQPTSSSGVAVRLKSLKANFNKHPGERYRSRVEEIRRQGLDIQWTFPKLNNGNMEDSPEAGHPRHSFPIYPFVSMYPNDYTETY</sequence>
<evidence type="ECO:0000313" key="3">
    <source>
        <dbReference type="Proteomes" id="UP001465976"/>
    </source>
</evidence>
<evidence type="ECO:0000313" key="2">
    <source>
        <dbReference type="EMBL" id="KAL0581137.1"/>
    </source>
</evidence>
<evidence type="ECO:0000256" key="1">
    <source>
        <dbReference type="SAM" id="Coils"/>
    </source>
</evidence>
<keyword evidence="3" id="KW-1185">Reference proteome</keyword>
<gene>
    <name evidence="2" type="ORF">V5O48_000926</name>
</gene>
<dbReference type="Proteomes" id="UP001465976">
    <property type="component" value="Unassembled WGS sequence"/>
</dbReference>
<reference evidence="2 3" key="1">
    <citation type="submission" date="2024-02" db="EMBL/GenBank/DDBJ databases">
        <title>A draft genome for the cacao thread blight pathogen Marasmius crinis-equi.</title>
        <authorList>
            <person name="Cohen S.P."/>
            <person name="Baruah I.K."/>
            <person name="Amoako-Attah I."/>
            <person name="Bukari Y."/>
            <person name="Meinhardt L.W."/>
            <person name="Bailey B.A."/>
        </authorList>
    </citation>
    <scope>NUCLEOTIDE SEQUENCE [LARGE SCALE GENOMIC DNA]</scope>
    <source>
        <strain evidence="2 3">GH-76</strain>
    </source>
</reference>
<keyword evidence="1" id="KW-0175">Coiled coil</keyword>